<comment type="subcellular location">
    <subcellularLocation>
        <location evidence="1">Cell membrane</location>
        <topology evidence="1">Multi-pass membrane protein</topology>
    </subcellularLocation>
</comment>
<evidence type="ECO:0000313" key="9">
    <source>
        <dbReference type="EMBL" id="CAB4596222.1"/>
    </source>
</evidence>
<evidence type="ECO:0000313" key="8">
    <source>
        <dbReference type="EMBL" id="CAB4529990.1"/>
    </source>
</evidence>
<evidence type="ECO:0000256" key="5">
    <source>
        <dbReference type="ARBA" id="ARBA00023136"/>
    </source>
</evidence>
<dbReference type="InterPro" id="IPR042094">
    <property type="entry name" value="T2SS_GspF_sf"/>
</dbReference>
<dbReference type="EMBL" id="CAEZSC010000004">
    <property type="protein sequence ID" value="CAB4529990.1"/>
    <property type="molecule type" value="Genomic_DNA"/>
</dbReference>
<organism evidence="8">
    <name type="scientific">freshwater metagenome</name>
    <dbReference type="NCBI Taxonomy" id="449393"/>
    <lineage>
        <taxon>unclassified sequences</taxon>
        <taxon>metagenomes</taxon>
        <taxon>ecological metagenomes</taxon>
    </lineage>
</organism>
<feature type="transmembrane region" description="Helical" evidence="6">
    <location>
        <begin position="6"/>
        <end position="23"/>
    </location>
</feature>
<evidence type="ECO:0000256" key="3">
    <source>
        <dbReference type="ARBA" id="ARBA00022692"/>
    </source>
</evidence>
<dbReference type="GO" id="GO:0005886">
    <property type="term" value="C:plasma membrane"/>
    <property type="evidence" value="ECO:0007669"/>
    <property type="project" value="UniProtKB-SubCell"/>
</dbReference>
<feature type="transmembrane region" description="Helical" evidence="6">
    <location>
        <begin position="238"/>
        <end position="264"/>
    </location>
</feature>
<keyword evidence="3 6" id="KW-0812">Transmembrane</keyword>
<evidence type="ECO:0000259" key="7">
    <source>
        <dbReference type="Pfam" id="PF00482"/>
    </source>
</evidence>
<keyword evidence="2" id="KW-1003">Cell membrane</keyword>
<gene>
    <name evidence="8" type="ORF">UFOPK1380_00139</name>
    <name evidence="9" type="ORF">UFOPK1778_00982</name>
</gene>
<dbReference type="Gene3D" id="1.20.81.30">
    <property type="entry name" value="Type II secretion system (T2SS), domain F"/>
    <property type="match status" value="1"/>
</dbReference>
<name>A0A6J6ASV3_9ZZZZ</name>
<evidence type="ECO:0000256" key="1">
    <source>
        <dbReference type="ARBA" id="ARBA00004651"/>
    </source>
</evidence>
<keyword evidence="4 6" id="KW-1133">Transmembrane helix</keyword>
<reference evidence="8" key="1">
    <citation type="submission" date="2020-05" db="EMBL/GenBank/DDBJ databases">
        <authorList>
            <person name="Chiriac C."/>
            <person name="Salcher M."/>
            <person name="Ghai R."/>
            <person name="Kavagutti S V."/>
        </authorList>
    </citation>
    <scope>NUCLEOTIDE SEQUENCE</scope>
</reference>
<protein>
    <submittedName>
        <fullName evidence="8">Unannotated protein</fullName>
    </submittedName>
</protein>
<dbReference type="PANTHER" id="PTHR35007">
    <property type="entry name" value="INTEGRAL MEMBRANE PROTEIN-RELATED"/>
    <property type="match status" value="1"/>
</dbReference>
<evidence type="ECO:0000256" key="6">
    <source>
        <dbReference type="SAM" id="Phobius"/>
    </source>
</evidence>
<evidence type="ECO:0000256" key="4">
    <source>
        <dbReference type="ARBA" id="ARBA00022989"/>
    </source>
</evidence>
<accession>A0A6J6ASV3</accession>
<feature type="transmembrane region" description="Helical" evidence="6">
    <location>
        <begin position="92"/>
        <end position="108"/>
    </location>
</feature>
<dbReference type="PANTHER" id="PTHR35007:SF2">
    <property type="entry name" value="PILUS ASSEMBLE PROTEIN"/>
    <property type="match status" value="1"/>
</dbReference>
<sequence>MITLIAPLIFISPVLLYSGFLLIQEFQDPVGPFHERYRTQKIVQAANQRKDDKQKDLYYRKGILSQLGNLSQWKILIVVSSSILFIAVKPSLQSLLTITFIICLYLYYEKRRALQAEKFKSMRISQELPAVTEIFAILISSGASISSALEVLSRSVSGEITSILCDGIERLRDGAPLTYVLDNISQESEVPQLRRFCDSLIIASERGTSLSEVLARQVHEIRSKEHATKLENAGRAEIALMIPVVFLILPISVLFALWPSYIALGQSVLF</sequence>
<dbReference type="Pfam" id="PF00482">
    <property type="entry name" value="T2SSF"/>
    <property type="match status" value="1"/>
</dbReference>
<feature type="domain" description="Type II secretion system protein GspF" evidence="7">
    <location>
        <begin position="133"/>
        <end position="255"/>
    </location>
</feature>
<dbReference type="AlphaFoldDB" id="A0A6J6ASV3"/>
<evidence type="ECO:0000256" key="2">
    <source>
        <dbReference type="ARBA" id="ARBA00022475"/>
    </source>
</evidence>
<dbReference type="InterPro" id="IPR018076">
    <property type="entry name" value="T2SS_GspF_dom"/>
</dbReference>
<dbReference type="EMBL" id="CAEZUD010000058">
    <property type="protein sequence ID" value="CAB4596222.1"/>
    <property type="molecule type" value="Genomic_DNA"/>
</dbReference>
<proteinExistence type="predicted"/>
<keyword evidence="5 6" id="KW-0472">Membrane</keyword>